<name>A0ABP6XSF1_9ACTN</name>
<reference evidence="4" key="1">
    <citation type="journal article" date="2019" name="Int. J. Syst. Evol. Microbiol.">
        <title>The Global Catalogue of Microorganisms (GCM) 10K type strain sequencing project: providing services to taxonomists for standard genome sequencing and annotation.</title>
        <authorList>
            <consortium name="The Broad Institute Genomics Platform"/>
            <consortium name="The Broad Institute Genome Sequencing Center for Infectious Disease"/>
            <person name="Wu L."/>
            <person name="Ma J."/>
        </authorList>
    </citation>
    <scope>NUCLEOTIDE SEQUENCE [LARGE SCALE GENOMIC DNA]</scope>
    <source>
        <strain evidence="4">JCM 16540</strain>
    </source>
</reference>
<dbReference type="NCBIfam" id="TIGR03618">
    <property type="entry name" value="Rv1155_F420"/>
    <property type="match status" value="1"/>
</dbReference>
<feature type="domain" description="Pyridoxamine 5'-phosphate oxidase N-terminal" evidence="2">
    <location>
        <begin position="13"/>
        <end position="137"/>
    </location>
</feature>
<accession>A0ABP6XSF1</accession>
<dbReference type="SUPFAM" id="SSF50475">
    <property type="entry name" value="FMN-binding split barrel"/>
    <property type="match status" value="1"/>
</dbReference>
<dbReference type="InterPro" id="IPR019920">
    <property type="entry name" value="F420-binding_dom_put"/>
</dbReference>
<sequence length="140" mass="15442">MTTDVSSPLPDALPDALLALLRGAAPCFVATVMPDGSPQLTETWVDTDGEHVVINTVEGFQKVRNLRRDPRVSLNICDPNDVSRYFEVRGHVVDITAEGGWEHIELLSQRYTGGPYQNYGGRPSVRLVVTIAVDKVRAPW</sequence>
<comment type="caution">
    <text evidence="3">The sequence shown here is derived from an EMBL/GenBank/DDBJ whole genome shotgun (WGS) entry which is preliminary data.</text>
</comment>
<dbReference type="RefSeq" id="WP_344742494.1">
    <property type="nucleotide sequence ID" value="NZ_BAAAYR010000004.1"/>
</dbReference>
<dbReference type="InterPro" id="IPR052019">
    <property type="entry name" value="F420H2_bilvrd_red/Heme_oxyg"/>
</dbReference>
<evidence type="ECO:0000313" key="4">
    <source>
        <dbReference type="Proteomes" id="UP001500767"/>
    </source>
</evidence>
<dbReference type="Pfam" id="PF01243">
    <property type="entry name" value="PNPOx_N"/>
    <property type="match status" value="1"/>
</dbReference>
<dbReference type="Gene3D" id="2.30.110.10">
    <property type="entry name" value="Electron Transport, Fmn-binding Protein, Chain A"/>
    <property type="match status" value="1"/>
</dbReference>
<dbReference type="PANTHER" id="PTHR35176">
    <property type="entry name" value="HEME OXYGENASE HI_0854-RELATED"/>
    <property type="match status" value="1"/>
</dbReference>
<dbReference type="InterPro" id="IPR011576">
    <property type="entry name" value="Pyridox_Oxase_N"/>
</dbReference>
<evidence type="ECO:0000313" key="3">
    <source>
        <dbReference type="EMBL" id="GAA3571870.1"/>
    </source>
</evidence>
<gene>
    <name evidence="3" type="ORF">GCM10022197_30600</name>
</gene>
<dbReference type="InterPro" id="IPR012349">
    <property type="entry name" value="Split_barrel_FMN-bd"/>
</dbReference>
<dbReference type="PANTHER" id="PTHR35176:SF6">
    <property type="entry name" value="HEME OXYGENASE HI_0854-RELATED"/>
    <property type="match status" value="1"/>
</dbReference>
<evidence type="ECO:0000256" key="1">
    <source>
        <dbReference type="ARBA" id="ARBA00023002"/>
    </source>
</evidence>
<protein>
    <submittedName>
        <fullName evidence="3">PPOX class F420-dependent oxidoreductase</fullName>
    </submittedName>
</protein>
<organism evidence="3 4">
    <name type="scientific">Microlunatus spumicola</name>
    <dbReference type="NCBI Taxonomy" id="81499"/>
    <lineage>
        <taxon>Bacteria</taxon>
        <taxon>Bacillati</taxon>
        <taxon>Actinomycetota</taxon>
        <taxon>Actinomycetes</taxon>
        <taxon>Propionibacteriales</taxon>
        <taxon>Propionibacteriaceae</taxon>
        <taxon>Microlunatus</taxon>
    </lineage>
</organism>
<keyword evidence="1" id="KW-0560">Oxidoreductase</keyword>
<dbReference type="Proteomes" id="UP001500767">
    <property type="component" value="Unassembled WGS sequence"/>
</dbReference>
<keyword evidence="4" id="KW-1185">Reference proteome</keyword>
<proteinExistence type="predicted"/>
<evidence type="ECO:0000259" key="2">
    <source>
        <dbReference type="Pfam" id="PF01243"/>
    </source>
</evidence>
<dbReference type="EMBL" id="BAAAYR010000004">
    <property type="protein sequence ID" value="GAA3571870.1"/>
    <property type="molecule type" value="Genomic_DNA"/>
</dbReference>